<protein>
    <submittedName>
        <fullName evidence="1">Uncharacterized protein</fullName>
    </submittedName>
</protein>
<keyword evidence="2" id="KW-1185">Reference proteome</keyword>
<proteinExistence type="predicted"/>
<reference evidence="2" key="1">
    <citation type="submission" date="2016-07" db="EMBL/GenBank/DDBJ databases">
        <authorList>
            <person name="Florea S."/>
            <person name="Webb J.S."/>
            <person name="Jaromczyk J."/>
            <person name="Schardl C.L."/>
        </authorList>
    </citation>
    <scope>NUCLEOTIDE SEQUENCE [LARGE SCALE GENOMIC DNA]</scope>
    <source>
        <strain evidence="2">IPBSL-7</strain>
    </source>
</reference>
<dbReference type="Proteomes" id="UP000093501">
    <property type="component" value="Unassembled WGS sequence"/>
</dbReference>
<comment type="caution">
    <text evidence="1">The sequence shown here is derived from an EMBL/GenBank/DDBJ whole genome shotgun (WGS) entry which is preliminary data.</text>
</comment>
<dbReference type="RefSeq" id="WP_068750634.1">
    <property type="nucleotide sequence ID" value="NZ_LR214441.1"/>
</dbReference>
<dbReference type="EMBL" id="MBQD01000011">
    <property type="protein sequence ID" value="OCL36413.1"/>
    <property type="molecule type" value="Genomic_DNA"/>
</dbReference>
<evidence type="ECO:0000313" key="2">
    <source>
        <dbReference type="Proteomes" id="UP000093501"/>
    </source>
</evidence>
<dbReference type="AlphaFoldDB" id="A0A1C0AQ23"/>
<evidence type="ECO:0000313" key="1">
    <source>
        <dbReference type="EMBL" id="OCL36413.1"/>
    </source>
</evidence>
<gene>
    <name evidence="1" type="ORF">BCR15_00635</name>
</gene>
<sequence length="93" mass="10552">MPMKAHVRLPHVIDAAQQLAGGLENPCRLVTLHRDIDQLHDDDGNRLGQSKKQHALRWAVFTMAYGAIEAFFNDILRGNDDTRVIPLKPWQTP</sequence>
<name>A0A1C0AQ23_9ACTN</name>
<accession>A0A1C0AQ23</accession>
<organism evidence="1 2">
    <name type="scientific">Tessaracoccus lapidicaptus</name>
    <dbReference type="NCBI Taxonomy" id="1427523"/>
    <lineage>
        <taxon>Bacteria</taxon>
        <taxon>Bacillati</taxon>
        <taxon>Actinomycetota</taxon>
        <taxon>Actinomycetes</taxon>
        <taxon>Propionibacteriales</taxon>
        <taxon>Propionibacteriaceae</taxon>
        <taxon>Tessaracoccus</taxon>
    </lineage>
</organism>